<evidence type="ECO:0000313" key="2">
    <source>
        <dbReference type="EMBL" id="PKD16607.1"/>
    </source>
</evidence>
<dbReference type="RefSeq" id="WP_070055002.1">
    <property type="nucleotide sequence ID" value="NZ_FVZF01000005.1"/>
</dbReference>
<dbReference type="Proteomes" id="UP000232533">
    <property type="component" value="Unassembled WGS sequence"/>
</dbReference>
<organism evidence="2 3">
    <name type="scientific">Salegentibacter salarius</name>
    <dbReference type="NCBI Taxonomy" id="435906"/>
    <lineage>
        <taxon>Bacteria</taxon>
        <taxon>Pseudomonadati</taxon>
        <taxon>Bacteroidota</taxon>
        <taxon>Flavobacteriia</taxon>
        <taxon>Flavobacteriales</taxon>
        <taxon>Flavobacteriaceae</taxon>
        <taxon>Salegentibacter</taxon>
    </lineage>
</organism>
<accession>A0A2N0TPE5</accession>
<evidence type="ECO:0000256" key="1">
    <source>
        <dbReference type="SAM" id="SignalP"/>
    </source>
</evidence>
<reference evidence="2 3" key="1">
    <citation type="submission" date="2015-10" db="EMBL/GenBank/DDBJ databases">
        <title>Draft genome sequence of Salegentibacter salinarum KCTC 12975.</title>
        <authorList>
            <person name="Lin W."/>
            <person name="Zheng Q."/>
        </authorList>
    </citation>
    <scope>NUCLEOTIDE SEQUENCE [LARGE SCALE GENOMIC DNA]</scope>
    <source>
        <strain evidence="2 3">KCTC 12974</strain>
    </source>
</reference>
<sequence>MKKLFTIVTILLSLTAVSQELSVLEIQAEVDNINSDNGLKHHVFDTNEIYNQTTDGGRSFELWVDKGNIKKITQTLFLSNGQFITTVYLKNEQPILITETEKHFQWNKDLTEIDYDKELETNYSELIYSYNWDKDPIKVETKGESLRQETICGLSDYWGLLKTAKKVVEK</sequence>
<dbReference type="AlphaFoldDB" id="A0A2N0TPE5"/>
<dbReference type="EMBL" id="LKTR01000047">
    <property type="protein sequence ID" value="PKD16607.1"/>
    <property type="molecule type" value="Genomic_DNA"/>
</dbReference>
<protein>
    <submittedName>
        <fullName evidence="2">Uncharacterized protein</fullName>
    </submittedName>
</protein>
<evidence type="ECO:0000313" key="3">
    <source>
        <dbReference type="Proteomes" id="UP000232533"/>
    </source>
</evidence>
<feature type="signal peptide" evidence="1">
    <location>
        <begin position="1"/>
        <end position="18"/>
    </location>
</feature>
<comment type="caution">
    <text evidence="2">The sequence shown here is derived from an EMBL/GenBank/DDBJ whole genome shotgun (WGS) entry which is preliminary data.</text>
</comment>
<keyword evidence="1" id="KW-0732">Signal</keyword>
<proteinExistence type="predicted"/>
<name>A0A2N0TPE5_9FLAO</name>
<dbReference type="OrthoDB" id="1436230at2"/>
<feature type="chain" id="PRO_5014942580" evidence="1">
    <location>
        <begin position="19"/>
        <end position="170"/>
    </location>
</feature>
<gene>
    <name evidence="2" type="ORF">APR40_15055</name>
</gene>